<dbReference type="GO" id="GO:0006508">
    <property type="term" value="P:proteolysis"/>
    <property type="evidence" value="ECO:0007669"/>
    <property type="project" value="UniProtKB-KW"/>
</dbReference>
<dbReference type="GO" id="GO:0004843">
    <property type="term" value="F:cysteine-type deubiquitinase activity"/>
    <property type="evidence" value="ECO:0007669"/>
    <property type="project" value="UniProtKB-EC"/>
</dbReference>
<feature type="domain" description="DUF3638" evidence="8">
    <location>
        <begin position="1299"/>
        <end position="1345"/>
    </location>
</feature>
<evidence type="ECO:0000259" key="8">
    <source>
        <dbReference type="Pfam" id="PF12340"/>
    </source>
</evidence>
<organism evidence="10 11">
    <name type="scientific">Rasamsonia emersonii (strain ATCC 16479 / CBS 393.64 / IMI 116815)</name>
    <dbReference type="NCBI Taxonomy" id="1408163"/>
    <lineage>
        <taxon>Eukaryota</taxon>
        <taxon>Fungi</taxon>
        <taxon>Dikarya</taxon>
        <taxon>Ascomycota</taxon>
        <taxon>Pezizomycotina</taxon>
        <taxon>Eurotiomycetes</taxon>
        <taxon>Eurotiomycetidae</taxon>
        <taxon>Eurotiales</taxon>
        <taxon>Trichocomaceae</taxon>
        <taxon>Rasamsonia</taxon>
    </lineage>
</organism>
<feature type="region of interest" description="Disordered" evidence="7">
    <location>
        <begin position="1031"/>
        <end position="1050"/>
    </location>
</feature>
<dbReference type="InterPro" id="IPR022105">
    <property type="entry name" value="DUF3645"/>
</dbReference>
<accession>A0A0F4Z268</accession>
<comment type="caution">
    <text evidence="10">The sequence shown here is derived from an EMBL/GenBank/DDBJ whole genome shotgun (WGS) entry which is preliminary data.</text>
</comment>
<protein>
    <recommendedName>
        <fullName evidence="2">ubiquitinyl hydrolase 1</fullName>
        <ecNumber evidence="2">3.4.19.12</ecNumber>
    </recommendedName>
</protein>
<evidence type="ECO:0000256" key="7">
    <source>
        <dbReference type="SAM" id="MobiDB-lite"/>
    </source>
</evidence>
<evidence type="ECO:0000256" key="2">
    <source>
        <dbReference type="ARBA" id="ARBA00012759"/>
    </source>
</evidence>
<dbReference type="PANTHER" id="PTHR13367">
    <property type="entry name" value="UBIQUITIN THIOESTERASE"/>
    <property type="match status" value="1"/>
</dbReference>
<dbReference type="InterPro" id="IPR051346">
    <property type="entry name" value="OTU_Deubiquitinase"/>
</dbReference>
<dbReference type="Proteomes" id="UP000053958">
    <property type="component" value="Unassembled WGS sequence"/>
</dbReference>
<dbReference type="InterPro" id="IPR022099">
    <property type="entry name" value="DUF3638"/>
</dbReference>
<keyword evidence="6" id="KW-0788">Thiol protease</keyword>
<dbReference type="EMBL" id="LASV01000056">
    <property type="protein sequence ID" value="KKA24614.1"/>
    <property type="molecule type" value="Genomic_DNA"/>
</dbReference>
<dbReference type="EC" id="3.4.19.12" evidence="2"/>
<dbReference type="PANTHER" id="PTHR13367:SF33">
    <property type="entry name" value="P-LOOP CONTAINING NUCLEOSIDE TRIPHOSPHATE HYDROLASE PROTEIN"/>
    <property type="match status" value="1"/>
</dbReference>
<keyword evidence="5" id="KW-0378">Hydrolase</keyword>
<feature type="region of interest" description="Disordered" evidence="7">
    <location>
        <begin position="1271"/>
        <end position="1293"/>
    </location>
</feature>
<keyword evidence="4" id="KW-0833">Ubl conjugation pathway</keyword>
<name>A0A0F4Z268_RASE3</name>
<gene>
    <name evidence="10" type="ORF">T310_1361</name>
</gene>
<dbReference type="RefSeq" id="XP_013331226.1">
    <property type="nucleotide sequence ID" value="XM_013475772.1"/>
</dbReference>
<dbReference type="GeneID" id="25313712"/>
<sequence>MAKKKGLYGSLLPLLDAQNLRQFAADANGPSSYEIVASQTRCPPQLTVHEFTAYQSLLSGKNCRWLSMVRELGSSNLNFSLEATMRLYNHLALQVGPMQDDDDLRMIHAVFKDVTFCTQLLTQIERHLEGISCNWRESYYMEILLTLLLRTCTLGTGCSVQEGLKLLHHVRQITLQWVRQLQHEVRSAVDAETAASATRYAFIAAMLCKRTFSVSTDNQDTWGPEELHCFFEASIAVQENLDSNPWKLPPVLSCMLICDLKMTFRMRHVLLKSVTSHPDALESAINRVWPEADDCTRVYGRWETLSDRWEWWMVSTVSATEFTRPQVVHYHLLEGHLLVNNKPLGKLPREIRESAIVQELFGDEHLLTFPSGLPGMTYMLATRRHGHQIHLGLRNGKQVVRARISGTILEFVDRAVFGTGKDCDVPGPLIDDCVHWLDLISGRLEFRKRPDIWKFNRPGNWNLDVRTGRVSCRMVLLVDPHSELFHRIAGFFEHFEDAERLVVSQPFRKSLTVELKRLDLQFRVNEKGLLQSNHLRAEVDPDQDAGIWYGLQNKIVLRDARNPVQRSVIVPIASLIYRRDGIHVAVRVINHGLYGRYFIDNVLGRLQCASEPLLLYMKAKLHAYTSFVLPDPLTGRSGTEEALASLSSGSNLHRVGSTTPRMGVASRLSPGIKSSRLPFKHDCYRTVVEAILAKVEKLSVFSISPVQLPSLESGDVLHLRERGYAHRRRYERPNLFPCEPIPAKDHPYLSRDHLEENEATRNVSEITNLLRIQPSRIHTTKHLAKALQQTSFIQGYVSTFSNPFLSDLLEADIGLQWGPLVNLCRRSERESRDSLMFQLGVMAFGKNVNMTLLRTIAAFFLVEELRVLNLPAYAAYIDFQRGQQPTLDGLVSLIRPCCRAFIVNTESDNACPVKRLRGIDPAKEEYEQRCDKECEDLALILLRQWPCPEPTIEDFSARAIDITKVQEAIGQEWRRLFQNWEFSQHLTEVQEVLNRHKTKTNFVSSTTRPKQTPLLPIPDRKSVIPTLSHDLLRKEGPSPTAGRGILDDSRITNPTSELLHEEFSNETVPISAPSPAIEELKTIVDTMISSPSSIRRQYGEDLKESLVALQKLQRLERLPRHIPPISDLSSRIAEAQQTMKDQFQAICDAFAAGDARHVWLDAGNLWPCLTPVTLLEQLRTTARRWINPHMKESLIAYAVSVTRVQHLLRIEDAQRKEDARRLHQERTNPGHGNWKPREYPDWILLEIGANMLIRDDQVDVAPATISPASGSNSVLQMNMGQGKRSNRTCTEREGTDAFQGKTSVIMPMVACVLANGKNLARLIVPKALLTQTAQIIQSRLGGLYGLHPERDPIAVPFHAKGVSSEQAEWGHPDVAILFTCLAFYYGGLTVPQLRQALQHLLRSNDPSSEYDRWTHHSATLPESLRRWNLINIDDDGQILALWKHLRFVVIVIDDYLNHFVFPVHARQFSQKPQASGWDIPLFTPDQQLGPSGLTTGFSGTNDNRRMLPLTIRQEDLHGLSHTNAEVLTYLLQERNRSYVLAAQPNGKHLSEIEFLGRLRDMGIRLLIDAGAHILELDNKGLVRQWLDIDHQAPAAVYFDVNSRAWVLYRNGESVPLLASPFVDNLEDCLVYLDEAHTRGTDLKFSESARGALTLSLGQTKDHTVQAAMRLRQLGTSQSVVFMASPEVHQSILDLREKSPGDKIDASDVLYRPRPEGESVNSMIRGSGRLQEFWEELKRQQEGKLNSSEPIYPTSAFQEVEQEREVVLQVEEVRQVQRPVHFDPLTFRGLDPDFMHFVKTGELCGQGWYEPVFLALRRTRLGRKYSINPGRQSRLFVSIEFTRTIVGQEGHWYDDFLRPVHWILWSPKTRTALVIIPEEAGRLIPVIRKLDPPGAHLLVYAAPITKGMLQFNRANFYSLPKLEGGQELPDKLIIELGILGGRLYFEIDEYEDIVNYLHLQDVQDDAPTSVPGDRFTANPIGFLEE</sequence>
<dbReference type="STRING" id="1408163.A0A0F4Z268"/>
<keyword evidence="11" id="KW-1185">Reference proteome</keyword>
<evidence type="ECO:0000256" key="1">
    <source>
        <dbReference type="ARBA" id="ARBA00000707"/>
    </source>
</evidence>
<evidence type="ECO:0000256" key="6">
    <source>
        <dbReference type="ARBA" id="ARBA00022807"/>
    </source>
</evidence>
<feature type="domain" description="DUF3645" evidence="9">
    <location>
        <begin position="1347"/>
        <end position="1379"/>
    </location>
</feature>
<dbReference type="Pfam" id="PF12359">
    <property type="entry name" value="DUF3645"/>
    <property type="match status" value="1"/>
</dbReference>
<feature type="domain" description="DUF3638" evidence="8">
    <location>
        <begin position="1231"/>
        <end position="1285"/>
    </location>
</feature>
<proteinExistence type="predicted"/>
<evidence type="ECO:0000256" key="3">
    <source>
        <dbReference type="ARBA" id="ARBA00022670"/>
    </source>
</evidence>
<reference evidence="10 11" key="1">
    <citation type="submission" date="2015-04" db="EMBL/GenBank/DDBJ databases">
        <authorList>
            <person name="Heijne W.H."/>
            <person name="Fedorova N.D."/>
            <person name="Nierman W.C."/>
            <person name="Vollebregt A.W."/>
            <person name="Zhao Z."/>
            <person name="Wu L."/>
            <person name="Kumar M."/>
            <person name="Stam H."/>
            <person name="van den Berg M.A."/>
            <person name="Pel H.J."/>
        </authorList>
    </citation>
    <scope>NUCLEOTIDE SEQUENCE [LARGE SCALE GENOMIC DNA]</scope>
    <source>
        <strain evidence="10 11">CBS 393.64</strain>
    </source>
</reference>
<evidence type="ECO:0000313" key="11">
    <source>
        <dbReference type="Proteomes" id="UP000053958"/>
    </source>
</evidence>
<evidence type="ECO:0000256" key="5">
    <source>
        <dbReference type="ARBA" id="ARBA00022801"/>
    </source>
</evidence>
<evidence type="ECO:0000259" key="9">
    <source>
        <dbReference type="Pfam" id="PF12359"/>
    </source>
</evidence>
<dbReference type="OrthoDB" id="3182339at2759"/>
<evidence type="ECO:0000256" key="4">
    <source>
        <dbReference type="ARBA" id="ARBA00022786"/>
    </source>
</evidence>
<comment type="catalytic activity">
    <reaction evidence="1">
        <text>Thiol-dependent hydrolysis of ester, thioester, amide, peptide and isopeptide bonds formed by the C-terminal Gly of ubiquitin (a 76-residue protein attached to proteins as an intracellular targeting signal).</text>
        <dbReference type="EC" id="3.4.19.12"/>
    </reaction>
</comment>
<keyword evidence="3" id="KW-0645">Protease</keyword>
<dbReference type="Pfam" id="PF12340">
    <property type="entry name" value="DUF3638"/>
    <property type="match status" value="2"/>
</dbReference>
<evidence type="ECO:0000313" key="10">
    <source>
        <dbReference type="EMBL" id="KKA24614.1"/>
    </source>
</evidence>